<dbReference type="PROSITE" id="PS50011">
    <property type="entry name" value="PROTEIN_KINASE_DOM"/>
    <property type="match status" value="1"/>
</dbReference>
<evidence type="ECO:0000256" key="1">
    <source>
        <dbReference type="SAM" id="MobiDB-lite"/>
    </source>
</evidence>
<evidence type="ECO:0000313" key="3">
    <source>
        <dbReference type="EMBL" id="KAK6469709.1"/>
    </source>
</evidence>
<dbReference type="EMBL" id="JAHFZB010000038">
    <property type="protein sequence ID" value="KAK6469709.1"/>
    <property type="molecule type" value="Genomic_DNA"/>
</dbReference>
<reference evidence="3 4" key="1">
    <citation type="submission" date="2021-05" db="EMBL/GenBank/DDBJ databases">
        <authorList>
            <person name="Zahm M."/>
            <person name="Klopp C."/>
            <person name="Cabau C."/>
            <person name="Kuhl H."/>
            <person name="Suciu R."/>
            <person name="Ciorpac M."/>
            <person name="Holostenco D."/>
            <person name="Gessner J."/>
            <person name="Wuertz S."/>
            <person name="Hohne C."/>
            <person name="Stock M."/>
            <person name="Gislard M."/>
            <person name="Lluch J."/>
            <person name="Milhes M."/>
            <person name="Lampietro C."/>
            <person name="Lopez Roques C."/>
            <person name="Donnadieu C."/>
            <person name="Du K."/>
            <person name="Schartl M."/>
            <person name="Guiguen Y."/>
        </authorList>
    </citation>
    <scope>NUCLEOTIDE SEQUENCE [LARGE SCALE GENOMIC DNA]</scope>
    <source>
        <strain evidence="3">Hh-F2</strain>
        <tissue evidence="3">Blood</tissue>
    </source>
</reference>
<proteinExistence type="predicted"/>
<feature type="region of interest" description="Disordered" evidence="1">
    <location>
        <begin position="1"/>
        <end position="35"/>
    </location>
</feature>
<dbReference type="PANTHER" id="PTHR44167">
    <property type="entry name" value="OVARIAN-SPECIFIC SERINE/THREONINE-PROTEIN KINASE LOK-RELATED"/>
    <property type="match status" value="1"/>
</dbReference>
<comment type="caution">
    <text evidence="3">The sequence shown here is derived from an EMBL/GenBank/DDBJ whole genome shotgun (WGS) entry which is preliminary data.</text>
</comment>
<dbReference type="Pfam" id="PF00069">
    <property type="entry name" value="Pkinase"/>
    <property type="match status" value="1"/>
</dbReference>
<feature type="domain" description="Protein kinase" evidence="2">
    <location>
        <begin position="1"/>
        <end position="276"/>
    </location>
</feature>
<organism evidence="3 4">
    <name type="scientific">Huso huso</name>
    <name type="common">Beluga</name>
    <name type="synonym">Acipenser huso</name>
    <dbReference type="NCBI Taxonomy" id="61971"/>
    <lineage>
        <taxon>Eukaryota</taxon>
        <taxon>Metazoa</taxon>
        <taxon>Chordata</taxon>
        <taxon>Craniata</taxon>
        <taxon>Vertebrata</taxon>
        <taxon>Euteleostomi</taxon>
        <taxon>Actinopterygii</taxon>
        <taxon>Chondrostei</taxon>
        <taxon>Acipenseriformes</taxon>
        <taxon>Acipenseridae</taxon>
        <taxon>Huso</taxon>
    </lineage>
</organism>
<dbReference type="InterPro" id="IPR008271">
    <property type="entry name" value="Ser/Thr_kinase_AS"/>
</dbReference>
<dbReference type="InterPro" id="IPR011009">
    <property type="entry name" value="Kinase-like_dom_sf"/>
</dbReference>
<gene>
    <name evidence="3" type="ORF">HHUSO_G32069</name>
</gene>
<dbReference type="PROSITE" id="PS00108">
    <property type="entry name" value="PROTEIN_KINASE_ST"/>
    <property type="match status" value="1"/>
</dbReference>
<dbReference type="SUPFAM" id="SSF56112">
    <property type="entry name" value="Protein kinase-like (PK-like)"/>
    <property type="match status" value="1"/>
</dbReference>
<dbReference type="Gene3D" id="1.10.510.10">
    <property type="entry name" value="Transferase(Phosphotransferase) domain 1"/>
    <property type="match status" value="1"/>
</dbReference>
<name>A0ABR0YBC0_HUSHU</name>
<keyword evidence="4" id="KW-1185">Reference proteome</keyword>
<feature type="compositionally biased region" description="Polar residues" evidence="1">
    <location>
        <begin position="19"/>
        <end position="35"/>
    </location>
</feature>
<dbReference type="InterPro" id="IPR000719">
    <property type="entry name" value="Prot_kinase_dom"/>
</dbReference>
<accession>A0ABR0YBC0</accession>
<protein>
    <submittedName>
        <fullName evidence="3">Aurora kinase C-like</fullName>
    </submittedName>
</protein>
<dbReference type="PANTHER" id="PTHR44167:SF32">
    <property type="entry name" value="CBL-INTERACTING SERINE_THREONINE-PROTEIN KINASE 25-LIKE"/>
    <property type="match status" value="1"/>
</dbReference>
<dbReference type="Proteomes" id="UP001369086">
    <property type="component" value="Unassembled WGS sequence"/>
</dbReference>
<evidence type="ECO:0000259" key="2">
    <source>
        <dbReference type="PROSITE" id="PS50011"/>
    </source>
</evidence>
<sequence length="416" mass="47351">MRTDKAPGLSGTGSARVIRSSNPGSQHKRNPQNSVIHYEGDRRERSVTVLSKNGHLFQNNYWPRMLWKSKNIDREIQIYQKLNHLNIVKLLFDPWKEDGTWNFPLEFIDGEDLEKVLFKQRESRIKLSRSAKVTIINGMCQGLSFLHDKNIVHQDLKPDNIMIEYGTFRPVLVDFGVAKITSSTGFSTATNNGNTAYAAPEVCQGSDRNKSTDIWAMGKIITELLLGSIVETEKCGCRYVEEILKGMPYAKSVSQMVYTNPCQRVEMRQILGDIEMAGEAFKREGYIDDALISNPMFQGRTTEVTKKLYDHVEKRSVYGIPDVGGAMVPFNPASSDRAYFSGTSLGVDPLMEMRDSFRRDMNLVNFPQTEVIKHETQKLFHYSSRGNLDVIRGGQVKKVQGRVIDFKYFERNNPQP</sequence>
<dbReference type="SMART" id="SM00220">
    <property type="entry name" value="S_TKc"/>
    <property type="match status" value="1"/>
</dbReference>
<evidence type="ECO:0000313" key="4">
    <source>
        <dbReference type="Proteomes" id="UP001369086"/>
    </source>
</evidence>